<feature type="non-terminal residue" evidence="5">
    <location>
        <position position="1"/>
    </location>
</feature>
<dbReference type="SMART" id="SM00360">
    <property type="entry name" value="RRM"/>
    <property type="match status" value="1"/>
</dbReference>
<dbReference type="CDD" id="cd12400">
    <property type="entry name" value="RRM_Nop6"/>
    <property type="match status" value="1"/>
</dbReference>
<name>A0A6A6S591_9PLEO</name>
<dbReference type="Pfam" id="PF00076">
    <property type="entry name" value="RRM_1"/>
    <property type="match status" value="1"/>
</dbReference>
<evidence type="ECO:0000259" key="4">
    <source>
        <dbReference type="PROSITE" id="PS50102"/>
    </source>
</evidence>
<dbReference type="InterPro" id="IPR034228">
    <property type="entry name" value="Nop6_RRM"/>
</dbReference>
<dbReference type="InterPro" id="IPR000504">
    <property type="entry name" value="RRM_dom"/>
</dbReference>
<dbReference type="GO" id="GO:0042274">
    <property type="term" value="P:ribosomal small subunit biogenesis"/>
    <property type="evidence" value="ECO:0007669"/>
    <property type="project" value="TreeGrafter"/>
</dbReference>
<feature type="compositionally biased region" description="Basic and acidic residues" evidence="3">
    <location>
        <begin position="88"/>
        <end position="142"/>
    </location>
</feature>
<organism evidence="5 6">
    <name type="scientific">Massarina eburnea CBS 473.64</name>
    <dbReference type="NCBI Taxonomy" id="1395130"/>
    <lineage>
        <taxon>Eukaryota</taxon>
        <taxon>Fungi</taxon>
        <taxon>Dikarya</taxon>
        <taxon>Ascomycota</taxon>
        <taxon>Pezizomycotina</taxon>
        <taxon>Dothideomycetes</taxon>
        <taxon>Pleosporomycetidae</taxon>
        <taxon>Pleosporales</taxon>
        <taxon>Massarineae</taxon>
        <taxon>Massarinaceae</taxon>
        <taxon>Massarina</taxon>
    </lineage>
</organism>
<dbReference type="PANTHER" id="PTHR23236:SF51">
    <property type="entry name" value="NUCLEOLAR PROTEIN 6"/>
    <property type="match status" value="1"/>
</dbReference>
<evidence type="ECO:0000256" key="3">
    <source>
        <dbReference type="SAM" id="MobiDB-lite"/>
    </source>
</evidence>
<dbReference type="PANTHER" id="PTHR23236">
    <property type="entry name" value="EUKARYOTIC TRANSLATION INITIATION FACTOR 4B/4H"/>
    <property type="match status" value="1"/>
</dbReference>
<protein>
    <recommendedName>
        <fullName evidence="4">RRM domain-containing protein</fullName>
    </recommendedName>
</protein>
<dbReference type="OrthoDB" id="167718at2759"/>
<dbReference type="InterPro" id="IPR012677">
    <property type="entry name" value="Nucleotide-bd_a/b_plait_sf"/>
</dbReference>
<dbReference type="FunFam" id="3.30.70.330:FF:000376">
    <property type="entry name" value="Putative RNA binding protein"/>
    <property type="match status" value="1"/>
</dbReference>
<keyword evidence="6" id="KW-1185">Reference proteome</keyword>
<dbReference type="PROSITE" id="PS50102">
    <property type="entry name" value="RRM"/>
    <property type="match status" value="1"/>
</dbReference>
<feature type="region of interest" description="Disordered" evidence="3">
    <location>
        <begin position="72"/>
        <end position="172"/>
    </location>
</feature>
<dbReference type="GO" id="GO:0005730">
    <property type="term" value="C:nucleolus"/>
    <property type="evidence" value="ECO:0007669"/>
    <property type="project" value="TreeGrafter"/>
</dbReference>
<dbReference type="InterPro" id="IPR035979">
    <property type="entry name" value="RBD_domain_sf"/>
</dbReference>
<proteinExistence type="predicted"/>
<feature type="domain" description="RRM" evidence="4">
    <location>
        <begin position="1"/>
        <end position="80"/>
    </location>
</feature>
<evidence type="ECO:0000313" key="6">
    <source>
        <dbReference type="Proteomes" id="UP000799753"/>
    </source>
</evidence>
<dbReference type="EMBL" id="MU006780">
    <property type="protein sequence ID" value="KAF2642899.1"/>
    <property type="molecule type" value="Genomic_DNA"/>
</dbReference>
<dbReference type="Proteomes" id="UP000799753">
    <property type="component" value="Unassembled WGS sequence"/>
</dbReference>
<dbReference type="Gene3D" id="3.30.70.330">
    <property type="match status" value="1"/>
</dbReference>
<evidence type="ECO:0000313" key="5">
    <source>
        <dbReference type="EMBL" id="KAF2642899.1"/>
    </source>
</evidence>
<dbReference type="SUPFAM" id="SSF54928">
    <property type="entry name" value="RNA-binding domain, RBD"/>
    <property type="match status" value="1"/>
</dbReference>
<keyword evidence="1 2" id="KW-0694">RNA-binding</keyword>
<sequence length="172" mass="19822">GNLPFSATKETIEAHFAKLQPFEIRMRTYKGDKKFMGTCFIEFERFDHMQTALTKYHHSLFADAKSKEGGRKINVELSAGGGGNTPARQEKIKAKNEKLSNERLRIRERQDEHEAKQKDRKDKKEARGVGKEEGAKEKKVPEEENVGIHPARLAMMKEQPKPWSKPATRQRF</sequence>
<evidence type="ECO:0000256" key="1">
    <source>
        <dbReference type="ARBA" id="ARBA00022884"/>
    </source>
</evidence>
<reference evidence="5" key="1">
    <citation type="journal article" date="2020" name="Stud. Mycol.">
        <title>101 Dothideomycetes genomes: a test case for predicting lifestyles and emergence of pathogens.</title>
        <authorList>
            <person name="Haridas S."/>
            <person name="Albert R."/>
            <person name="Binder M."/>
            <person name="Bloem J."/>
            <person name="Labutti K."/>
            <person name="Salamov A."/>
            <person name="Andreopoulos B."/>
            <person name="Baker S."/>
            <person name="Barry K."/>
            <person name="Bills G."/>
            <person name="Bluhm B."/>
            <person name="Cannon C."/>
            <person name="Castanera R."/>
            <person name="Culley D."/>
            <person name="Daum C."/>
            <person name="Ezra D."/>
            <person name="Gonzalez J."/>
            <person name="Henrissat B."/>
            <person name="Kuo A."/>
            <person name="Liang C."/>
            <person name="Lipzen A."/>
            <person name="Lutzoni F."/>
            <person name="Magnuson J."/>
            <person name="Mondo S."/>
            <person name="Nolan M."/>
            <person name="Ohm R."/>
            <person name="Pangilinan J."/>
            <person name="Park H.-J."/>
            <person name="Ramirez L."/>
            <person name="Alfaro M."/>
            <person name="Sun H."/>
            <person name="Tritt A."/>
            <person name="Yoshinaga Y."/>
            <person name="Zwiers L.-H."/>
            <person name="Turgeon B."/>
            <person name="Goodwin S."/>
            <person name="Spatafora J."/>
            <person name="Crous P."/>
            <person name="Grigoriev I."/>
        </authorList>
    </citation>
    <scope>NUCLEOTIDE SEQUENCE</scope>
    <source>
        <strain evidence="5">CBS 473.64</strain>
    </source>
</reference>
<dbReference type="AlphaFoldDB" id="A0A6A6S591"/>
<gene>
    <name evidence="5" type="ORF">P280DRAFT_394179</name>
</gene>
<accession>A0A6A6S591</accession>
<evidence type="ECO:0000256" key="2">
    <source>
        <dbReference type="PROSITE-ProRule" id="PRU00176"/>
    </source>
</evidence>
<dbReference type="GO" id="GO:0019843">
    <property type="term" value="F:rRNA binding"/>
    <property type="evidence" value="ECO:0007669"/>
    <property type="project" value="TreeGrafter"/>
</dbReference>